<keyword evidence="2" id="KW-0732">Signal</keyword>
<organism evidence="3 4">
    <name type="scientific">Streptomyces spinosisporus</name>
    <dbReference type="NCBI Taxonomy" id="2927582"/>
    <lineage>
        <taxon>Bacteria</taxon>
        <taxon>Bacillati</taxon>
        <taxon>Actinomycetota</taxon>
        <taxon>Actinomycetes</taxon>
        <taxon>Kitasatosporales</taxon>
        <taxon>Streptomycetaceae</taxon>
        <taxon>Streptomyces</taxon>
    </lineage>
</organism>
<feature type="region of interest" description="Disordered" evidence="1">
    <location>
        <begin position="164"/>
        <end position="184"/>
    </location>
</feature>
<proteinExistence type="predicted"/>
<keyword evidence="4" id="KW-1185">Reference proteome</keyword>
<dbReference type="Proteomes" id="UP001165270">
    <property type="component" value="Unassembled WGS sequence"/>
</dbReference>
<dbReference type="PROSITE" id="PS51257">
    <property type="entry name" value="PROKAR_LIPOPROTEIN"/>
    <property type="match status" value="1"/>
</dbReference>
<dbReference type="InterPro" id="IPR005297">
    <property type="entry name" value="Lipoprotein_repeat"/>
</dbReference>
<gene>
    <name evidence="3" type="ORF">MQN93_23560</name>
</gene>
<feature type="compositionally biased region" description="Low complexity" evidence="1">
    <location>
        <begin position="38"/>
        <end position="50"/>
    </location>
</feature>
<dbReference type="RefSeq" id="WP_242711150.1">
    <property type="nucleotide sequence ID" value="NZ_JALDAX010000009.1"/>
</dbReference>
<name>A0ABS9XN14_9ACTN</name>
<evidence type="ECO:0008006" key="5">
    <source>
        <dbReference type="Google" id="ProtNLM"/>
    </source>
</evidence>
<feature type="signal peptide" evidence="2">
    <location>
        <begin position="1"/>
        <end position="20"/>
    </location>
</feature>
<accession>A0ABS9XN14</accession>
<evidence type="ECO:0000256" key="2">
    <source>
        <dbReference type="SAM" id="SignalP"/>
    </source>
</evidence>
<feature type="chain" id="PRO_5047370994" description="Lipoprotein" evidence="2">
    <location>
        <begin position="21"/>
        <end position="184"/>
    </location>
</feature>
<dbReference type="EMBL" id="JALDAX010000009">
    <property type="protein sequence ID" value="MCI3242706.1"/>
    <property type="molecule type" value="Genomic_DNA"/>
</dbReference>
<reference evidence="3" key="1">
    <citation type="submission" date="2022-03" db="EMBL/GenBank/DDBJ databases">
        <title>Streptomyces 7R015 and 7R016 isolated from Barleria lupulina in Thailand.</title>
        <authorList>
            <person name="Kanchanasin P."/>
            <person name="Phongsopitanun W."/>
            <person name="Tanasupawat S."/>
        </authorList>
    </citation>
    <scope>NUCLEOTIDE SEQUENCE</scope>
    <source>
        <strain evidence="3">7R016</strain>
    </source>
</reference>
<evidence type="ECO:0000313" key="4">
    <source>
        <dbReference type="Proteomes" id="UP001165270"/>
    </source>
</evidence>
<dbReference type="PANTHER" id="PTHR39335:SF1">
    <property type="entry name" value="BLL4220 PROTEIN"/>
    <property type="match status" value="1"/>
</dbReference>
<evidence type="ECO:0000313" key="3">
    <source>
        <dbReference type="EMBL" id="MCI3242706.1"/>
    </source>
</evidence>
<feature type="region of interest" description="Disordered" evidence="1">
    <location>
        <begin position="29"/>
        <end position="56"/>
    </location>
</feature>
<protein>
    <recommendedName>
        <fullName evidence="5">Lipoprotein</fullName>
    </recommendedName>
</protein>
<sequence length="184" mass="18141">MSISRLTVAGFALASALALAGCGSGGGSASGSSGGGSQADSPAPAAMDSSTIKVSSSPLGNILTDGSGRTLYLFTEDGKNTNSMNCDAACIKLWPHMEGTPHAGEGARASLIGATKGGGKAQVTYAGHPLYYYANDQASGDVKGQGIDKIWYVMNDKGTAIKTAAPAASSTDSGNSSGGGGYGY</sequence>
<comment type="caution">
    <text evidence="3">The sequence shown here is derived from an EMBL/GenBank/DDBJ whole genome shotgun (WGS) entry which is preliminary data.</text>
</comment>
<evidence type="ECO:0000256" key="1">
    <source>
        <dbReference type="SAM" id="MobiDB-lite"/>
    </source>
</evidence>
<dbReference type="PANTHER" id="PTHR39335">
    <property type="entry name" value="BLL4220 PROTEIN"/>
    <property type="match status" value="1"/>
</dbReference>
<dbReference type="Pfam" id="PF03640">
    <property type="entry name" value="Lipoprotein_15"/>
    <property type="match status" value="2"/>
</dbReference>